<evidence type="ECO:0000256" key="1">
    <source>
        <dbReference type="ARBA" id="ARBA00022490"/>
    </source>
</evidence>
<dbReference type="InterPro" id="IPR020579">
    <property type="entry name" value="Exonuc_VII_lsu_C"/>
</dbReference>
<dbReference type="NCBIfam" id="TIGR00237">
    <property type="entry name" value="xseA"/>
    <property type="match status" value="1"/>
</dbReference>
<feature type="domain" description="Exonuclease VII large subunit C-terminal" evidence="7">
    <location>
        <begin position="126"/>
        <end position="436"/>
    </location>
</feature>
<dbReference type="Pfam" id="PF13742">
    <property type="entry name" value="tRNA_anti_2"/>
    <property type="match status" value="1"/>
</dbReference>
<evidence type="ECO:0000256" key="6">
    <source>
        <dbReference type="RuleBase" id="RU004355"/>
    </source>
</evidence>
<dbReference type="EC" id="3.1.11.6" evidence="5"/>
<comment type="subcellular location">
    <subcellularLocation>
        <location evidence="5 6">Cytoplasm</location>
    </subcellularLocation>
</comment>
<proteinExistence type="inferred from homology"/>
<keyword evidence="1 5" id="KW-0963">Cytoplasm</keyword>
<dbReference type="Pfam" id="PF02601">
    <property type="entry name" value="Exonuc_VII_L"/>
    <property type="match status" value="1"/>
</dbReference>
<dbReference type="AlphaFoldDB" id="A0A917CL14"/>
<comment type="caution">
    <text evidence="9">The sequence shown here is derived from an EMBL/GenBank/DDBJ whole genome shotgun (WGS) entry which is preliminary data.</text>
</comment>
<dbReference type="EMBL" id="BMEO01000003">
    <property type="protein sequence ID" value="GGF90998.1"/>
    <property type="molecule type" value="Genomic_DNA"/>
</dbReference>
<dbReference type="CDD" id="cd04489">
    <property type="entry name" value="ExoVII_LU_OBF"/>
    <property type="match status" value="1"/>
</dbReference>
<evidence type="ECO:0000313" key="9">
    <source>
        <dbReference type="EMBL" id="GGF90998.1"/>
    </source>
</evidence>
<comment type="catalytic activity">
    <reaction evidence="5 6">
        <text>Exonucleolytic cleavage in either 5'- to 3'- or 3'- to 5'-direction to yield nucleoside 5'-phosphates.</text>
        <dbReference type="EC" id="3.1.11.6"/>
    </reaction>
</comment>
<evidence type="ECO:0000256" key="2">
    <source>
        <dbReference type="ARBA" id="ARBA00022722"/>
    </source>
</evidence>
<gene>
    <name evidence="5 9" type="primary">xseA</name>
    <name evidence="9" type="ORF">GCM10011365_10240</name>
</gene>
<reference evidence="9" key="1">
    <citation type="journal article" date="2014" name="Int. J. Syst. Evol. Microbiol.">
        <title>Complete genome sequence of Corynebacterium casei LMG S-19264T (=DSM 44701T), isolated from a smear-ripened cheese.</title>
        <authorList>
            <consortium name="US DOE Joint Genome Institute (JGI-PGF)"/>
            <person name="Walter F."/>
            <person name="Albersmeier A."/>
            <person name="Kalinowski J."/>
            <person name="Ruckert C."/>
        </authorList>
    </citation>
    <scope>NUCLEOTIDE SEQUENCE</scope>
    <source>
        <strain evidence="9">CGMCC 1.12181</strain>
    </source>
</reference>
<dbReference type="InterPro" id="IPR025824">
    <property type="entry name" value="OB-fold_nuc-bd_dom"/>
</dbReference>
<dbReference type="Proteomes" id="UP000605253">
    <property type="component" value="Unassembled WGS sequence"/>
</dbReference>
<reference evidence="9" key="2">
    <citation type="submission" date="2020-09" db="EMBL/GenBank/DDBJ databases">
        <authorList>
            <person name="Sun Q."/>
            <person name="Zhou Y."/>
        </authorList>
    </citation>
    <scope>NUCLEOTIDE SEQUENCE</scope>
    <source>
        <strain evidence="9">CGMCC 1.12181</strain>
    </source>
</reference>
<protein>
    <recommendedName>
        <fullName evidence="5">Exodeoxyribonuclease 7 large subunit</fullName>
        <ecNumber evidence="5">3.1.11.6</ecNumber>
    </recommendedName>
    <alternativeName>
        <fullName evidence="5">Exodeoxyribonuclease VII large subunit</fullName>
        <shortName evidence="5">Exonuclease VII large subunit</shortName>
    </alternativeName>
</protein>
<dbReference type="InterPro" id="IPR003753">
    <property type="entry name" value="Exonuc_VII_L"/>
</dbReference>
<keyword evidence="3 5" id="KW-0378">Hydrolase</keyword>
<keyword evidence="2 5" id="KW-0540">Nuclease</keyword>
<feature type="domain" description="OB-fold nucleic acid binding" evidence="8">
    <location>
        <begin position="16"/>
        <end position="101"/>
    </location>
</feature>
<evidence type="ECO:0000256" key="3">
    <source>
        <dbReference type="ARBA" id="ARBA00022801"/>
    </source>
</evidence>
<name>A0A917CL14_9GAMM</name>
<comment type="subunit">
    <text evidence="5">Heterooligomer composed of large and small subunits.</text>
</comment>
<keyword evidence="4 5" id="KW-0269">Exonuclease</keyword>
<sequence length="444" mass="50094">MYINSGNNVQNPLTPSELNQTLASLLKSALNSFWLSGEVTDYFRSRAGHHYFSLKDPNASIRCVMFKQQNNLSIESGQQIVVFGYLSMYAPRGTVQINVLKVLDAGSGRLQQQFHQLKQKLEAAGLFDAARKQKLPAIIDDVAIITSPEGAALRDILEVIQRKNPLLNVTLYPTAVQGHTAVRSIIRALTEADQSNHQTILLTRGGGSEEDLWCFNDEQLAHIIADLKTPLLTAIGHERDVSIADLCADEMAITPTAAAERLSGQFSDNKHNLENQSSYLDLLMQNNVRKNQQQLDGLTYRLEKQHPKTRLSQQHHQVNHLSHVLNRRLQYKFEYAKTGLLQVHNQLSARQPEIRTLQQTIHHSRQGLNQLIRSRYQQDQNALKQLISRLSSLSPLSVLTRGYSYTTDENGRVITDSRQVKNQEIIATQLKSGKILSKIVERID</sequence>
<dbReference type="GO" id="GO:0008855">
    <property type="term" value="F:exodeoxyribonuclease VII activity"/>
    <property type="evidence" value="ECO:0007669"/>
    <property type="project" value="UniProtKB-UniRule"/>
</dbReference>
<dbReference type="GO" id="GO:0006308">
    <property type="term" value="P:DNA catabolic process"/>
    <property type="evidence" value="ECO:0007669"/>
    <property type="project" value="UniProtKB-UniRule"/>
</dbReference>
<evidence type="ECO:0000256" key="4">
    <source>
        <dbReference type="ARBA" id="ARBA00022839"/>
    </source>
</evidence>
<comment type="function">
    <text evidence="5">Bidirectionally degrades single-stranded DNA into large acid-insoluble oligonucleotides, which are then degraded further into small acid-soluble oligonucleotides.</text>
</comment>
<evidence type="ECO:0000259" key="8">
    <source>
        <dbReference type="Pfam" id="PF13742"/>
    </source>
</evidence>
<dbReference type="RefSeq" id="WP_188364614.1">
    <property type="nucleotide sequence ID" value="NZ_BAABJF010000017.1"/>
</dbReference>
<accession>A0A917CL14</accession>
<dbReference type="PANTHER" id="PTHR30008">
    <property type="entry name" value="EXODEOXYRIBONUCLEASE 7 LARGE SUBUNIT"/>
    <property type="match status" value="1"/>
</dbReference>
<evidence type="ECO:0000256" key="5">
    <source>
        <dbReference type="HAMAP-Rule" id="MF_00378"/>
    </source>
</evidence>
<dbReference type="PANTHER" id="PTHR30008:SF0">
    <property type="entry name" value="EXODEOXYRIBONUCLEASE 7 LARGE SUBUNIT"/>
    <property type="match status" value="1"/>
</dbReference>
<keyword evidence="10" id="KW-1185">Reference proteome</keyword>
<evidence type="ECO:0000313" key="10">
    <source>
        <dbReference type="Proteomes" id="UP000605253"/>
    </source>
</evidence>
<organism evidence="9 10">
    <name type="scientific">Marinicella pacifica</name>
    <dbReference type="NCBI Taxonomy" id="1171543"/>
    <lineage>
        <taxon>Bacteria</taxon>
        <taxon>Pseudomonadati</taxon>
        <taxon>Pseudomonadota</taxon>
        <taxon>Gammaproteobacteria</taxon>
        <taxon>Lysobacterales</taxon>
        <taxon>Marinicellaceae</taxon>
        <taxon>Marinicella</taxon>
    </lineage>
</organism>
<dbReference type="GO" id="GO:0005737">
    <property type="term" value="C:cytoplasm"/>
    <property type="evidence" value="ECO:0007669"/>
    <property type="project" value="UniProtKB-SubCell"/>
</dbReference>
<dbReference type="HAMAP" id="MF_00378">
    <property type="entry name" value="Exonuc_7_L"/>
    <property type="match status" value="1"/>
</dbReference>
<evidence type="ECO:0000259" key="7">
    <source>
        <dbReference type="Pfam" id="PF02601"/>
    </source>
</evidence>
<dbReference type="GO" id="GO:0003676">
    <property type="term" value="F:nucleic acid binding"/>
    <property type="evidence" value="ECO:0007669"/>
    <property type="project" value="InterPro"/>
</dbReference>
<dbReference type="GO" id="GO:0009318">
    <property type="term" value="C:exodeoxyribonuclease VII complex"/>
    <property type="evidence" value="ECO:0007669"/>
    <property type="project" value="UniProtKB-UniRule"/>
</dbReference>
<comment type="similarity">
    <text evidence="5 6">Belongs to the XseA family.</text>
</comment>